<keyword evidence="2" id="KW-0378">Hydrolase</keyword>
<keyword evidence="6" id="KW-1185">Reference proteome</keyword>
<proteinExistence type="inferred from homology"/>
<dbReference type="InterPro" id="IPR017853">
    <property type="entry name" value="GH"/>
</dbReference>
<dbReference type="EMBL" id="WJXA01000079">
    <property type="protein sequence ID" value="KAF7116295.1"/>
    <property type="molecule type" value="Genomic_DNA"/>
</dbReference>
<evidence type="ECO:0000256" key="2">
    <source>
        <dbReference type="ARBA" id="ARBA00022801"/>
    </source>
</evidence>
<dbReference type="PANTHER" id="PTHR32227">
    <property type="entry name" value="GLUCAN ENDO-1,3-BETA-GLUCOSIDASE BG1-RELATED-RELATED"/>
    <property type="match status" value="1"/>
</dbReference>
<evidence type="ECO:0000256" key="4">
    <source>
        <dbReference type="RuleBase" id="RU004335"/>
    </source>
</evidence>
<evidence type="ECO:0000313" key="6">
    <source>
        <dbReference type="Proteomes" id="UP000626092"/>
    </source>
</evidence>
<dbReference type="Pfam" id="PF00332">
    <property type="entry name" value="Glyco_hydro_17"/>
    <property type="match status" value="1"/>
</dbReference>
<dbReference type="InterPro" id="IPR000490">
    <property type="entry name" value="Glyco_hydro_17"/>
</dbReference>
<name>A0A834FWE1_RHOSS</name>
<keyword evidence="3" id="KW-0326">Glycosidase</keyword>
<dbReference type="SUPFAM" id="SSF51445">
    <property type="entry name" value="(Trans)glycosidases"/>
    <property type="match status" value="1"/>
</dbReference>
<comment type="similarity">
    <text evidence="1 4">Belongs to the glycosyl hydrolase 17 family.</text>
</comment>
<evidence type="ECO:0000256" key="1">
    <source>
        <dbReference type="ARBA" id="ARBA00008773"/>
    </source>
</evidence>
<evidence type="ECO:0000313" key="5">
    <source>
        <dbReference type="EMBL" id="KAF7116295.1"/>
    </source>
</evidence>
<dbReference type="AlphaFoldDB" id="A0A834FWE1"/>
<comment type="caution">
    <text evidence="5">The sequence shown here is derived from an EMBL/GenBank/DDBJ whole genome shotgun (WGS) entry which is preliminary data.</text>
</comment>
<accession>A0A834FWE1</accession>
<dbReference type="InterPro" id="IPR044965">
    <property type="entry name" value="Glyco_hydro_17_plant"/>
</dbReference>
<organism evidence="5 6">
    <name type="scientific">Rhododendron simsii</name>
    <name type="common">Sims's rhododendron</name>
    <dbReference type="NCBI Taxonomy" id="118357"/>
    <lineage>
        <taxon>Eukaryota</taxon>
        <taxon>Viridiplantae</taxon>
        <taxon>Streptophyta</taxon>
        <taxon>Embryophyta</taxon>
        <taxon>Tracheophyta</taxon>
        <taxon>Spermatophyta</taxon>
        <taxon>Magnoliopsida</taxon>
        <taxon>eudicotyledons</taxon>
        <taxon>Gunneridae</taxon>
        <taxon>Pentapetalae</taxon>
        <taxon>asterids</taxon>
        <taxon>Ericales</taxon>
        <taxon>Ericaceae</taxon>
        <taxon>Ericoideae</taxon>
        <taxon>Rhodoreae</taxon>
        <taxon>Rhododendron</taxon>
    </lineage>
</organism>
<protein>
    <submittedName>
        <fullName evidence="5">Uncharacterized protein</fullName>
    </submittedName>
</protein>
<evidence type="ECO:0000256" key="3">
    <source>
        <dbReference type="ARBA" id="ARBA00023295"/>
    </source>
</evidence>
<reference evidence="5" key="1">
    <citation type="submission" date="2019-11" db="EMBL/GenBank/DDBJ databases">
        <authorList>
            <person name="Liu Y."/>
            <person name="Hou J."/>
            <person name="Li T.-Q."/>
            <person name="Guan C.-H."/>
            <person name="Wu X."/>
            <person name="Wu H.-Z."/>
            <person name="Ling F."/>
            <person name="Zhang R."/>
            <person name="Shi X.-G."/>
            <person name="Ren J.-P."/>
            <person name="Chen E.-F."/>
            <person name="Sun J.-M."/>
        </authorList>
    </citation>
    <scope>NUCLEOTIDE SEQUENCE</scope>
    <source>
        <strain evidence="5">Adult_tree_wgs_1</strain>
        <tissue evidence="5">Leaves</tissue>
    </source>
</reference>
<dbReference type="OrthoDB" id="1293114at2759"/>
<dbReference type="GO" id="GO:0005975">
    <property type="term" value="P:carbohydrate metabolic process"/>
    <property type="evidence" value="ECO:0007669"/>
    <property type="project" value="InterPro"/>
</dbReference>
<dbReference type="Gene3D" id="3.20.20.80">
    <property type="entry name" value="Glycosidases"/>
    <property type="match status" value="1"/>
</dbReference>
<sequence length="98" mass="11267">MPSSNLPRPTASSNQPPTANVVIKPLLNFLNQTNSSFLSNLRPYDVYRAKHEIPIRFALFRKTAFNFRDDEATGVRYQNLFDAMVDAVEVCEMVHKRH</sequence>
<dbReference type="GO" id="GO:0004553">
    <property type="term" value="F:hydrolase activity, hydrolyzing O-glycosyl compounds"/>
    <property type="evidence" value="ECO:0007669"/>
    <property type="project" value="InterPro"/>
</dbReference>
<dbReference type="Proteomes" id="UP000626092">
    <property type="component" value="Unassembled WGS sequence"/>
</dbReference>
<gene>
    <name evidence="5" type="ORF">RHSIM_RhsimUnG0032100</name>
</gene>